<accession>A0AAU8JKS7</accession>
<dbReference type="EMBL" id="CP159837">
    <property type="protein sequence ID" value="XCM39002.1"/>
    <property type="molecule type" value="Genomic_DNA"/>
</dbReference>
<protein>
    <submittedName>
        <fullName evidence="1">DUF1802 family protein</fullName>
    </submittedName>
</protein>
<organism evidence="1">
    <name type="scientific">Planktothricoides raciborskii GIHE-MW2</name>
    <dbReference type="NCBI Taxonomy" id="2792601"/>
    <lineage>
        <taxon>Bacteria</taxon>
        <taxon>Bacillati</taxon>
        <taxon>Cyanobacteriota</taxon>
        <taxon>Cyanophyceae</taxon>
        <taxon>Oscillatoriophycideae</taxon>
        <taxon>Oscillatoriales</taxon>
        <taxon>Oscillatoriaceae</taxon>
        <taxon>Planktothricoides</taxon>
    </lineage>
</organism>
<dbReference type="PIRSF" id="PIRSF018957">
    <property type="entry name" value="UCP018957"/>
    <property type="match status" value="1"/>
</dbReference>
<evidence type="ECO:0000313" key="1">
    <source>
        <dbReference type="EMBL" id="XCM39002.1"/>
    </source>
</evidence>
<dbReference type="RefSeq" id="WP_054465716.1">
    <property type="nucleotide sequence ID" value="NZ_CP159837.1"/>
</dbReference>
<dbReference type="AlphaFoldDB" id="A0AAU8JKS7"/>
<gene>
    <name evidence="1" type="ORF">ABWT76_001889</name>
</gene>
<dbReference type="InterPro" id="IPR008307">
    <property type="entry name" value="UCP018957"/>
</dbReference>
<sequence length="191" mass="21715">MELTATLKEWAVAIDALTQGKTILLLRKGGIHETGGRFQVKGEKVLLYPTFEHQKPELLKSAYAEQINPVESTGHPQTVKITAWAEITDIFTLKTDQGDAILTGLSPFHIWRDRLIRDRFNWKPHQPLYILLLRAYKLAENQVISDPKQYGGCRSWIDLAQPISLNGSQPVLDESTYQQLVEQIRPIILSN</sequence>
<dbReference type="Pfam" id="PF08819">
    <property type="entry name" value="DUF1802"/>
    <property type="match status" value="1"/>
</dbReference>
<dbReference type="InterPro" id="IPR014923">
    <property type="entry name" value="DUF1802"/>
</dbReference>
<name>A0AAU8JKS7_9CYAN</name>
<reference evidence="1" key="1">
    <citation type="submission" date="2024-07" db="EMBL/GenBank/DDBJ databases">
        <authorList>
            <person name="Kim Y.J."/>
            <person name="Jeong J.Y."/>
        </authorList>
    </citation>
    <scope>NUCLEOTIDE SEQUENCE</scope>
    <source>
        <strain evidence="1">GIHE-MW2</strain>
    </source>
</reference>
<proteinExistence type="predicted"/>